<comment type="caution">
    <text evidence="1">The sequence shown here is derived from an EMBL/GenBank/DDBJ whole genome shotgun (WGS) entry which is preliminary data.</text>
</comment>
<protein>
    <submittedName>
        <fullName evidence="1">Uncharacterized protein</fullName>
    </submittedName>
</protein>
<proteinExistence type="predicted"/>
<name>A0A8H6HA86_9AGAR</name>
<dbReference type="Proteomes" id="UP000521943">
    <property type="component" value="Unassembled WGS sequence"/>
</dbReference>
<dbReference type="EMBL" id="JACGCI010000148">
    <property type="protein sequence ID" value="KAF6743304.1"/>
    <property type="molecule type" value="Genomic_DNA"/>
</dbReference>
<sequence>MSDSVRGCTAVRRWISIGLASVARGVAELERSLSCETQKSLYSVIPPIPNFIHFRPHPSSVSTHGHRPNTRPKIRALWSVAYERLAFAYPTHPGASTKFSTKSKMQNAPLLWKYLHRRPQSVNHSVIRSTRTKGALCMELLYACIQFYLRREPGKALNFSTNRKNRRLQPTCLNGNDRQNDSQIYRAYVPFDCMIMFISPFGKLPQYRVLDERRKALRAFSSPRVKFQPASTYLDAFNPVVLRQ</sequence>
<evidence type="ECO:0000313" key="2">
    <source>
        <dbReference type="Proteomes" id="UP000521943"/>
    </source>
</evidence>
<keyword evidence="2" id="KW-1185">Reference proteome</keyword>
<reference evidence="1 2" key="1">
    <citation type="submission" date="2020-07" db="EMBL/GenBank/DDBJ databases">
        <title>Comparative genomics of pyrophilous fungi reveals a link between fire events and developmental genes.</title>
        <authorList>
            <consortium name="DOE Joint Genome Institute"/>
            <person name="Steindorff A.S."/>
            <person name="Carver A."/>
            <person name="Calhoun S."/>
            <person name="Stillman K."/>
            <person name="Liu H."/>
            <person name="Lipzen A."/>
            <person name="Pangilinan J."/>
            <person name="Labutti K."/>
            <person name="Bruns T.D."/>
            <person name="Grigoriev I.V."/>
        </authorList>
    </citation>
    <scope>NUCLEOTIDE SEQUENCE [LARGE SCALE GENOMIC DNA]</scope>
    <source>
        <strain evidence="1 2">CBS 144469</strain>
    </source>
</reference>
<dbReference type="AlphaFoldDB" id="A0A8H6HA86"/>
<accession>A0A8H6HA86</accession>
<organism evidence="1 2">
    <name type="scientific">Ephemerocybe angulata</name>
    <dbReference type="NCBI Taxonomy" id="980116"/>
    <lineage>
        <taxon>Eukaryota</taxon>
        <taxon>Fungi</taxon>
        <taxon>Dikarya</taxon>
        <taxon>Basidiomycota</taxon>
        <taxon>Agaricomycotina</taxon>
        <taxon>Agaricomycetes</taxon>
        <taxon>Agaricomycetidae</taxon>
        <taxon>Agaricales</taxon>
        <taxon>Agaricineae</taxon>
        <taxon>Psathyrellaceae</taxon>
        <taxon>Ephemerocybe</taxon>
    </lineage>
</organism>
<gene>
    <name evidence="1" type="ORF">DFP72DRAFT_859009</name>
</gene>
<evidence type="ECO:0000313" key="1">
    <source>
        <dbReference type="EMBL" id="KAF6743304.1"/>
    </source>
</evidence>